<evidence type="ECO:0000313" key="10">
    <source>
        <dbReference type="EMBL" id="OSO91838.1"/>
    </source>
</evidence>
<organism evidence="10 11">
    <name type="scientific">Cylindrospermopsis raciborskii CENA303</name>
    <dbReference type="NCBI Taxonomy" id="1170769"/>
    <lineage>
        <taxon>Bacteria</taxon>
        <taxon>Bacillati</taxon>
        <taxon>Cyanobacteriota</taxon>
        <taxon>Cyanophyceae</taxon>
        <taxon>Nostocales</taxon>
        <taxon>Aphanizomenonaceae</taxon>
        <taxon>Cylindrospermopsis</taxon>
    </lineage>
</organism>
<dbReference type="GO" id="GO:0140097">
    <property type="term" value="F:catalytic activity, acting on DNA"/>
    <property type="evidence" value="ECO:0007669"/>
    <property type="project" value="UniProtKB-ARBA"/>
</dbReference>
<dbReference type="GO" id="GO:0006307">
    <property type="term" value="P:DNA alkylation repair"/>
    <property type="evidence" value="ECO:0007669"/>
    <property type="project" value="InterPro"/>
</dbReference>
<dbReference type="RefSeq" id="WP_085727836.1">
    <property type="nucleotide sequence ID" value="NZ_NBYN01000040.1"/>
</dbReference>
<keyword evidence="8" id="KW-0234">DNA repair</keyword>
<dbReference type="Pfam" id="PF13532">
    <property type="entry name" value="2OG-FeII_Oxy_2"/>
    <property type="match status" value="1"/>
</dbReference>
<evidence type="ECO:0000256" key="6">
    <source>
        <dbReference type="ARBA" id="ARBA00023002"/>
    </source>
</evidence>
<evidence type="ECO:0000256" key="1">
    <source>
        <dbReference type="ARBA" id="ARBA00001954"/>
    </source>
</evidence>
<dbReference type="PANTHER" id="PTHR31212">
    <property type="entry name" value="ALPHA-KETOGLUTARATE-DEPENDENT DIOXYGENASE ALKB HOMOLOG 3"/>
    <property type="match status" value="1"/>
</dbReference>
<protein>
    <submittedName>
        <fullName evidence="10">Alpha-ketoglutarate-dependent dioxygenase AlkB</fullName>
    </submittedName>
</protein>
<name>A0A1X4G7Q5_9CYAN</name>
<evidence type="ECO:0000256" key="2">
    <source>
        <dbReference type="ARBA" id="ARBA00022723"/>
    </source>
</evidence>
<dbReference type="FunFam" id="2.60.120.590:FF:000004">
    <property type="entry name" value="DNA oxidative demethylase ALKBH2"/>
    <property type="match status" value="1"/>
</dbReference>
<dbReference type="GO" id="GO:0016705">
    <property type="term" value="F:oxidoreductase activity, acting on paired donors, with incorporation or reduction of molecular oxygen"/>
    <property type="evidence" value="ECO:0007669"/>
    <property type="project" value="UniProtKB-ARBA"/>
</dbReference>
<dbReference type="PANTHER" id="PTHR31212:SF4">
    <property type="entry name" value="ALPHA-KETOGLUTARATE-DEPENDENT DIOXYGENASE ALKB HOMOLOG 3"/>
    <property type="match status" value="1"/>
</dbReference>
<dbReference type="EMBL" id="NBYN01000040">
    <property type="protein sequence ID" value="OSO91838.1"/>
    <property type="molecule type" value="Genomic_DNA"/>
</dbReference>
<gene>
    <name evidence="10" type="ORF">B7O87_07080</name>
</gene>
<dbReference type="InterPro" id="IPR032854">
    <property type="entry name" value="ALKBH3"/>
</dbReference>
<dbReference type="InterPro" id="IPR027450">
    <property type="entry name" value="AlkB-like"/>
</dbReference>
<evidence type="ECO:0000256" key="5">
    <source>
        <dbReference type="ARBA" id="ARBA00022964"/>
    </source>
</evidence>
<keyword evidence="7" id="KW-0408">Iron</keyword>
<comment type="cofactor">
    <cofactor evidence="1">
        <name>Fe(2+)</name>
        <dbReference type="ChEBI" id="CHEBI:29033"/>
    </cofactor>
</comment>
<sequence>MSPSHHLTEKNLFEQKVIIATDGNVILYPDFFSVEQCKQLFCELYGNTKWKQEIIHLFGKKMPIPRLTAWYGDEGKSYTYSGIEQHPEPWNPTLNLIKSKIEEIVPVRFNSVLINLYRDGKDTMGWHSDDEPELGKNPLIASISFGATRRFHLRHKYDKSQKAVIDLESGSVLLMQDQTQHFWQHQIGKTAKKVQPRINLTFRIVN</sequence>
<keyword evidence="4" id="KW-0460">Magnesium</keyword>
<accession>A0A1X4G7Q5</accession>
<dbReference type="AlphaFoldDB" id="A0A1X4G7Q5"/>
<evidence type="ECO:0000256" key="8">
    <source>
        <dbReference type="ARBA" id="ARBA00023204"/>
    </source>
</evidence>
<reference evidence="11" key="1">
    <citation type="submission" date="2017-04" db="EMBL/GenBank/DDBJ databases">
        <authorList>
            <person name="Abreu V.A."/>
            <person name="Popin R.V."/>
            <person name="Rigonato J."/>
            <person name="Andreote A.P."/>
            <person name="Schaker P.C."/>
            <person name="Hoff-Risseti C."/>
            <person name="Alvarenga D.O."/>
            <person name="Varani A.M."/>
            <person name="Fiore M.F."/>
        </authorList>
    </citation>
    <scope>NUCLEOTIDE SEQUENCE [LARGE SCALE GENOMIC DNA]</scope>
    <source>
        <strain evidence="11">CENA303</strain>
    </source>
</reference>
<proteinExistence type="predicted"/>
<dbReference type="GO" id="GO:0032451">
    <property type="term" value="F:demethylase activity"/>
    <property type="evidence" value="ECO:0007669"/>
    <property type="project" value="UniProtKB-ARBA"/>
</dbReference>
<keyword evidence="5 10" id="KW-0223">Dioxygenase</keyword>
<dbReference type="InterPro" id="IPR005123">
    <property type="entry name" value="Oxoglu/Fe-dep_dioxygenase_dom"/>
</dbReference>
<dbReference type="Gene3D" id="2.60.120.590">
    <property type="entry name" value="Alpha-ketoglutarate-dependent dioxygenase AlkB-like"/>
    <property type="match status" value="1"/>
</dbReference>
<comment type="caution">
    <text evidence="10">The sequence shown here is derived from an EMBL/GenBank/DDBJ whole genome shotgun (WGS) entry which is preliminary data.</text>
</comment>
<keyword evidence="6" id="KW-0560">Oxidoreductase</keyword>
<dbReference type="GO" id="GO:0046872">
    <property type="term" value="F:metal ion binding"/>
    <property type="evidence" value="ECO:0007669"/>
    <property type="project" value="UniProtKB-KW"/>
</dbReference>
<dbReference type="GO" id="GO:0016787">
    <property type="term" value="F:hydrolase activity"/>
    <property type="evidence" value="ECO:0007669"/>
    <property type="project" value="UniProtKB-ARBA"/>
</dbReference>
<dbReference type="InterPro" id="IPR037151">
    <property type="entry name" value="AlkB-like_sf"/>
</dbReference>
<keyword evidence="3" id="KW-0227">DNA damage</keyword>
<evidence type="ECO:0000259" key="9">
    <source>
        <dbReference type="PROSITE" id="PS51471"/>
    </source>
</evidence>
<evidence type="ECO:0000313" key="11">
    <source>
        <dbReference type="Proteomes" id="UP000192997"/>
    </source>
</evidence>
<dbReference type="Proteomes" id="UP000192997">
    <property type="component" value="Unassembled WGS sequence"/>
</dbReference>
<keyword evidence="2" id="KW-0479">Metal-binding</keyword>
<dbReference type="GO" id="GO:0051213">
    <property type="term" value="F:dioxygenase activity"/>
    <property type="evidence" value="ECO:0007669"/>
    <property type="project" value="UniProtKB-KW"/>
</dbReference>
<dbReference type="PROSITE" id="PS51471">
    <property type="entry name" value="FE2OG_OXY"/>
    <property type="match status" value="1"/>
</dbReference>
<evidence type="ECO:0000256" key="7">
    <source>
        <dbReference type="ARBA" id="ARBA00023004"/>
    </source>
</evidence>
<evidence type="ECO:0000256" key="4">
    <source>
        <dbReference type="ARBA" id="ARBA00022842"/>
    </source>
</evidence>
<dbReference type="SUPFAM" id="SSF51197">
    <property type="entry name" value="Clavaminate synthase-like"/>
    <property type="match status" value="1"/>
</dbReference>
<feature type="domain" description="Fe2OG dioxygenase" evidence="9">
    <location>
        <begin position="108"/>
        <end position="206"/>
    </location>
</feature>
<evidence type="ECO:0000256" key="3">
    <source>
        <dbReference type="ARBA" id="ARBA00022763"/>
    </source>
</evidence>